<evidence type="ECO:0000313" key="1">
    <source>
        <dbReference type="EMBL" id="VDK68503.1"/>
    </source>
</evidence>
<sequence>MNLQTGSPPPRFSNAILKSAVRYRWPDGLKRSNFKRLPITSHRRRGRSTDLKEELDSGKEYRLDALLL</sequence>
<reference evidence="3" key="1">
    <citation type="submission" date="2017-02" db="UniProtKB">
        <authorList>
            <consortium name="WormBaseParasite"/>
        </authorList>
    </citation>
    <scope>IDENTIFICATION</scope>
</reference>
<name>A0A0M3KFW8_ANISI</name>
<reference evidence="1 2" key="2">
    <citation type="submission" date="2018-11" db="EMBL/GenBank/DDBJ databases">
        <authorList>
            <consortium name="Pathogen Informatics"/>
        </authorList>
    </citation>
    <scope>NUCLEOTIDE SEQUENCE [LARGE SCALE GENOMIC DNA]</scope>
</reference>
<accession>A0A0M3KFW8</accession>
<proteinExistence type="predicted"/>
<keyword evidence="2" id="KW-1185">Reference proteome</keyword>
<dbReference type="AlphaFoldDB" id="A0A0M3KFW8"/>
<dbReference type="Proteomes" id="UP000267096">
    <property type="component" value="Unassembled WGS sequence"/>
</dbReference>
<dbReference type="EMBL" id="UYRR01036941">
    <property type="protein sequence ID" value="VDK68503.1"/>
    <property type="molecule type" value="Genomic_DNA"/>
</dbReference>
<evidence type="ECO:0000313" key="3">
    <source>
        <dbReference type="WBParaSite" id="ASIM_0001987901-mRNA-1"/>
    </source>
</evidence>
<dbReference type="WBParaSite" id="ASIM_0001987901-mRNA-1">
    <property type="protein sequence ID" value="ASIM_0001987901-mRNA-1"/>
    <property type="gene ID" value="ASIM_0001987901"/>
</dbReference>
<organism evidence="3">
    <name type="scientific">Anisakis simplex</name>
    <name type="common">Herring worm</name>
    <dbReference type="NCBI Taxonomy" id="6269"/>
    <lineage>
        <taxon>Eukaryota</taxon>
        <taxon>Metazoa</taxon>
        <taxon>Ecdysozoa</taxon>
        <taxon>Nematoda</taxon>
        <taxon>Chromadorea</taxon>
        <taxon>Rhabditida</taxon>
        <taxon>Spirurina</taxon>
        <taxon>Ascaridomorpha</taxon>
        <taxon>Ascaridoidea</taxon>
        <taxon>Anisakidae</taxon>
        <taxon>Anisakis</taxon>
        <taxon>Anisakis simplex complex</taxon>
    </lineage>
</organism>
<gene>
    <name evidence="1" type="ORF">ASIM_LOCUS19268</name>
</gene>
<protein>
    <submittedName>
        <fullName evidence="1 3">Uncharacterized protein</fullName>
    </submittedName>
</protein>
<evidence type="ECO:0000313" key="2">
    <source>
        <dbReference type="Proteomes" id="UP000267096"/>
    </source>
</evidence>